<accession>A0A8D6SWR3</accession>
<dbReference type="CDD" id="cd07361">
    <property type="entry name" value="MEMO_like"/>
    <property type="match status" value="1"/>
</dbReference>
<protein>
    <recommendedName>
        <fullName evidence="2">MEMO1 family protein MLAUSG7_1334</fullName>
    </recommendedName>
</protein>
<dbReference type="NCBIfam" id="TIGR04336">
    <property type="entry name" value="AmmeMemoSam_B"/>
    <property type="match status" value="1"/>
</dbReference>
<dbReference type="InterPro" id="IPR002737">
    <property type="entry name" value="MEMO1_fam"/>
</dbReference>
<evidence type="ECO:0000313" key="3">
    <source>
        <dbReference type="EMBL" id="CAB3289633.1"/>
    </source>
</evidence>
<dbReference type="HAMAP" id="MF_00055">
    <property type="entry name" value="MEMO1"/>
    <property type="match status" value="1"/>
</dbReference>
<dbReference type="AlphaFoldDB" id="A0A8D6SWL2"/>
<dbReference type="Proteomes" id="UP000679213">
    <property type="component" value="Chromosome I"/>
</dbReference>
<dbReference type="SUPFAM" id="SSF53213">
    <property type="entry name" value="LigB-like"/>
    <property type="match status" value="1"/>
</dbReference>
<evidence type="ECO:0000313" key="4">
    <source>
        <dbReference type="Proteomes" id="UP000679213"/>
    </source>
</evidence>
<accession>A0A8D6SWL2</accession>
<dbReference type="RefSeq" id="WP_214399653.1">
    <property type="nucleotide sequence ID" value="NZ_LR792632.1"/>
</dbReference>
<sequence length="287" mass="32245">MVNIRYPAVAGMFYPSHPDELIELIEQCYLHKFGPKSMPVHGSYKKPIGILCPHAGYIYSGPVMAHSYYELSKRVDNLENITAVILGPNHTGLGSGVSVMDGIWKTPLGDVKCDEEFVEELWRKCEIVDLDETAHLNEHSIEVQLPFLKHLELLNIAKFKIVPICMMFQDYETAVEVGYFIAKIAKELNRRVIIIASSDLSHYEPQEIASKKDAIVIKHILEMNEKDLYEDVINYNISMCGYGPVIAMLRAMKILGATKSELLCYYTSGDITGDYSSVVGYASAIVE</sequence>
<name>A0A8D6SWL2_9EURY</name>
<gene>
    <name evidence="3" type="ORF">MLAUSG7_1334</name>
</gene>
<keyword evidence="4" id="KW-1185">Reference proteome</keyword>
<evidence type="ECO:0000256" key="2">
    <source>
        <dbReference type="HAMAP-Rule" id="MF_00055"/>
    </source>
</evidence>
<dbReference type="KEGG" id="mesg:MLAUSG7_1334"/>
<dbReference type="Gene3D" id="3.40.830.10">
    <property type="entry name" value="LigB-like"/>
    <property type="match status" value="1"/>
</dbReference>
<organism evidence="3 4">
    <name type="scientific">Methanocaldococcus lauensis</name>
    <dbReference type="NCBI Taxonomy" id="2546128"/>
    <lineage>
        <taxon>Archaea</taxon>
        <taxon>Methanobacteriati</taxon>
        <taxon>Methanobacteriota</taxon>
        <taxon>Methanomada group</taxon>
        <taxon>Methanococci</taxon>
        <taxon>Methanococcales</taxon>
        <taxon>Methanocaldococcaceae</taxon>
        <taxon>Methanocaldococcus</taxon>
    </lineage>
</organism>
<dbReference type="NCBIfam" id="NF001987">
    <property type="entry name" value="PRK00782.1"/>
    <property type="match status" value="1"/>
</dbReference>
<dbReference type="PANTHER" id="PTHR11060">
    <property type="entry name" value="PROTEIN MEMO1"/>
    <property type="match status" value="1"/>
</dbReference>
<proteinExistence type="inferred from homology"/>
<reference evidence="3 4" key="1">
    <citation type="submission" date="2020-04" db="EMBL/GenBank/DDBJ databases">
        <authorList>
            <consortium name="Genoscope - CEA"/>
            <person name="William W."/>
        </authorList>
    </citation>
    <scope>NUCLEOTIDE SEQUENCE [LARGE SCALE GENOMIC DNA]</scope>
    <source>
        <strain evidence="3 4">SG7</strain>
    </source>
</reference>
<dbReference type="PANTHER" id="PTHR11060:SF0">
    <property type="entry name" value="PROTEIN MEMO1"/>
    <property type="match status" value="1"/>
</dbReference>
<dbReference type="EMBL" id="LR792632">
    <property type="protein sequence ID" value="CAB3289633.1"/>
    <property type="molecule type" value="Genomic_DNA"/>
</dbReference>
<dbReference type="GeneID" id="65884119"/>
<comment type="similarity">
    <text evidence="1 2">Belongs to the MEMO1 family.</text>
</comment>
<evidence type="ECO:0000256" key="1">
    <source>
        <dbReference type="ARBA" id="ARBA00006315"/>
    </source>
</evidence>
<dbReference type="Pfam" id="PF01875">
    <property type="entry name" value="Memo"/>
    <property type="match status" value="1"/>
</dbReference>